<feature type="chain" id="PRO_5025552917" evidence="1">
    <location>
        <begin position="22"/>
        <end position="627"/>
    </location>
</feature>
<evidence type="ECO:0000313" key="3">
    <source>
        <dbReference type="Proteomes" id="UP000384372"/>
    </source>
</evidence>
<dbReference type="Gene3D" id="2.60.120.260">
    <property type="entry name" value="Galactose-binding domain-like"/>
    <property type="match status" value="2"/>
</dbReference>
<comment type="caution">
    <text evidence="2">The sequence shown here is derived from an EMBL/GenBank/DDBJ whole genome shotgun (WGS) entry which is preliminary data.</text>
</comment>
<evidence type="ECO:0000256" key="1">
    <source>
        <dbReference type="SAM" id="SignalP"/>
    </source>
</evidence>
<dbReference type="SUPFAM" id="SSF49785">
    <property type="entry name" value="Galactose-binding domain-like"/>
    <property type="match status" value="1"/>
</dbReference>
<dbReference type="RefSeq" id="WP_158463824.1">
    <property type="nucleotide sequence ID" value="NZ_VZAD01000072.1"/>
</dbReference>
<keyword evidence="3" id="KW-1185">Reference proteome</keyword>
<name>A0A6A7WCG5_9BACT</name>
<organism evidence="2 3">
    <name type="scientific">Segatella copri</name>
    <dbReference type="NCBI Taxonomy" id="165179"/>
    <lineage>
        <taxon>Bacteria</taxon>
        <taxon>Pseudomonadati</taxon>
        <taxon>Bacteroidota</taxon>
        <taxon>Bacteroidia</taxon>
        <taxon>Bacteroidales</taxon>
        <taxon>Prevotellaceae</taxon>
        <taxon>Segatella</taxon>
    </lineage>
</organism>
<dbReference type="OrthoDB" id="5381604at2"/>
<dbReference type="InterPro" id="IPR008979">
    <property type="entry name" value="Galactose-bd-like_sf"/>
</dbReference>
<proteinExistence type="predicted"/>
<dbReference type="AlphaFoldDB" id="A0A6A7WCG5"/>
<protein>
    <submittedName>
        <fullName evidence="2">Uncharacterized protein</fullName>
    </submittedName>
</protein>
<dbReference type="Proteomes" id="UP000384372">
    <property type="component" value="Unassembled WGS sequence"/>
</dbReference>
<gene>
    <name evidence="2" type="ORF">F7D20_09465</name>
</gene>
<dbReference type="EMBL" id="VZAD01000072">
    <property type="protein sequence ID" value="MQP12177.1"/>
    <property type="molecule type" value="Genomic_DNA"/>
</dbReference>
<evidence type="ECO:0000313" key="2">
    <source>
        <dbReference type="EMBL" id="MQP12177.1"/>
    </source>
</evidence>
<reference evidence="2 3" key="1">
    <citation type="submission" date="2019-09" db="EMBL/GenBank/DDBJ databases">
        <title>Distinct polysaccharide growth profiles of human intestinal Prevotella copri isolates.</title>
        <authorList>
            <person name="Fehlner-Peach H."/>
            <person name="Magnabosco C."/>
            <person name="Raghavan V."/>
            <person name="Scher J.U."/>
            <person name="Tett A."/>
            <person name="Cox L.M."/>
            <person name="Gottsegen C."/>
            <person name="Watters A."/>
            <person name="Wiltshire- Gordon J.D."/>
            <person name="Segata N."/>
            <person name="Bonneau R."/>
            <person name="Littman D.R."/>
        </authorList>
    </citation>
    <scope>NUCLEOTIDE SEQUENCE [LARGE SCALE GENOMIC DNA]</scope>
    <source>
        <strain evidence="3">iAQ1173</strain>
    </source>
</reference>
<keyword evidence="1" id="KW-0732">Signal</keyword>
<feature type="signal peptide" evidence="1">
    <location>
        <begin position="1"/>
        <end position="21"/>
    </location>
</feature>
<dbReference type="PROSITE" id="PS51257">
    <property type="entry name" value="PROKAR_LIPOPROTEIN"/>
    <property type="match status" value="1"/>
</dbReference>
<sequence>MKHNIFSKALLIAATAGLALSACSPEDFDGVSEAGLPLAENAKVTASVDDETNTVTFHMEGDGIYPMWYIPVDGKEVTKNPVYSTVNPLQKIWVNSGDYKVYYRVGNRNGMSQGMGETTFHVTNTLVDFSEIVGKLSGKEWRIAATEPAHLACGPSGTDGTEWWKAGANEKAEFGVYDDRLTFGADYSYTYNPGAGGTMYVNTGCSLFPDYHQDTDYMVPVSEQHSSYQLSAEGDDLYLVMPANTYFPYIPADAAYNGELRLRVESITGSTMVLVWDDGNIAWHYILTCASEGFQGFDSNSNCNMWKNCQFTNEFFYAPGWTQIDNPTVTEKNGAYTIELPTATTEQWQAQVKFLTDMTTNSVTNYDFSCKLTSNTDHPGVTLKLVKTGDDDTFYFMERIDLKANQEVLFYKSDMAGIDMDNVTLVVDGGGNTDGTKLTISNIDLQEHKCDGVEAPAEEEDKTVYNYNSASNLWKSHVDDKGDAGFSTFFYYAPGWNQIADPDLTADNGHYTVELPTATFLQWQAQVHLITDIPGEADTPYDFSCKFLAKKDIKGVTIKITDTSSDDNFFFIKNYDLKAGEEYQVKVPATVLQEGAAQKLKLVFDFGGNPEGEKVEIYDIIFQKTAQ</sequence>
<accession>A0A6A7WCG5</accession>